<dbReference type="Proteomes" id="UP000092445">
    <property type="component" value="Unassembled WGS sequence"/>
</dbReference>
<keyword evidence="2" id="KW-1185">Reference proteome</keyword>
<dbReference type="AlphaFoldDB" id="A0A1A9ZAK5"/>
<name>A0A1A9ZAK5_GLOPL</name>
<sequence>MKFWIIVTLLAISIRACIATFILTNMLLRGINAGLEETIGVGIGPAKFGLKKNINLHLGRFPKKRAPGTPDYLNYNQKNYTTNYPHVPAPRHSRRNGQANYTQVPLPFDQVNFSANKSYVPAPRHSRRNGQANYTQVPLPFDQVNFSANKSYVPAPRYAAVPLLGLNLGIGANLGFGSGGRTGEDYGSPNRYHSGYREEEGAGIGVGIGAGIGLGLF</sequence>
<accession>A0A1A9ZAK5</accession>
<dbReference type="VEuPathDB" id="VectorBase:GPAI008749"/>
<evidence type="ECO:0000313" key="1">
    <source>
        <dbReference type="EnsemblMetazoa" id="GPAI008749-PA"/>
    </source>
</evidence>
<organism evidence="1 2">
    <name type="scientific">Glossina pallidipes</name>
    <name type="common">Tsetse fly</name>
    <dbReference type="NCBI Taxonomy" id="7398"/>
    <lineage>
        <taxon>Eukaryota</taxon>
        <taxon>Metazoa</taxon>
        <taxon>Ecdysozoa</taxon>
        <taxon>Arthropoda</taxon>
        <taxon>Hexapoda</taxon>
        <taxon>Insecta</taxon>
        <taxon>Pterygota</taxon>
        <taxon>Neoptera</taxon>
        <taxon>Endopterygota</taxon>
        <taxon>Diptera</taxon>
        <taxon>Brachycera</taxon>
        <taxon>Muscomorpha</taxon>
        <taxon>Hippoboscoidea</taxon>
        <taxon>Glossinidae</taxon>
        <taxon>Glossina</taxon>
    </lineage>
</organism>
<protein>
    <submittedName>
        <fullName evidence="1">Uncharacterized protein</fullName>
    </submittedName>
</protein>
<evidence type="ECO:0000313" key="2">
    <source>
        <dbReference type="Proteomes" id="UP000092445"/>
    </source>
</evidence>
<proteinExistence type="predicted"/>
<reference evidence="1" key="2">
    <citation type="submission" date="2020-05" db="UniProtKB">
        <authorList>
            <consortium name="EnsemblMetazoa"/>
        </authorList>
    </citation>
    <scope>IDENTIFICATION</scope>
    <source>
        <strain evidence="1">IAEA</strain>
    </source>
</reference>
<reference evidence="2" key="1">
    <citation type="submission" date="2014-03" db="EMBL/GenBank/DDBJ databases">
        <authorList>
            <person name="Aksoy S."/>
            <person name="Warren W."/>
            <person name="Wilson R.K."/>
        </authorList>
    </citation>
    <scope>NUCLEOTIDE SEQUENCE [LARGE SCALE GENOMIC DNA]</scope>
    <source>
        <strain evidence="2">IAEA</strain>
    </source>
</reference>
<dbReference type="EnsemblMetazoa" id="GPAI008749-RA">
    <property type="protein sequence ID" value="GPAI008749-PA"/>
    <property type="gene ID" value="GPAI008749"/>
</dbReference>